<proteinExistence type="predicted"/>
<sequence length="438" mass="48072">MKVFEQMGFLRCSLLITGFIACITAAASPAERGCERLQHSWAYAISSMNETYTPATGDKKWVQLTFGRPYSVVSRSSSNFALCFRGRSAEVESSRFKLVGEIAAVKIAQPSDRTDRPLLEFWTELGQVTSLLQSGNKPRFRPQFRVFRNWMTKGPISLPILDTKNVHVPRLDRSITLVHTLLPFPRQVAEQYTSLQGQLSTENVTIGIALDGSGSTVGFTGYGLTALRDAAAKHFQKQNIEYVVVVAGGEASLSSPVRKNSRAISNTNVNLRPASDFGEIVDIGGALNALRSQISSIDTRFILAGGDVQIEPTAFGTQVVGVIQITPELDAQLENSARRARVPFANIFDQEIDSVGSFVASVFARTQQRLGEHLEEIAAPMRAIMVDAGMLPIVPGLDEDGKMRANLALGREDEWTSVSVWMVFRPDLMSLVRNDGTR</sequence>
<accession>A0ABY7C9A6</accession>
<feature type="signal peptide" evidence="1">
    <location>
        <begin position="1"/>
        <end position="27"/>
    </location>
</feature>
<evidence type="ECO:0000256" key="1">
    <source>
        <dbReference type="SAM" id="SignalP"/>
    </source>
</evidence>
<dbReference type="PROSITE" id="PS51257">
    <property type="entry name" value="PROKAR_LIPOPROTEIN"/>
    <property type="match status" value="1"/>
</dbReference>
<organism evidence="2 3">
    <name type="scientific">Jiella pelagia</name>
    <dbReference type="NCBI Taxonomy" id="2986949"/>
    <lineage>
        <taxon>Bacteria</taxon>
        <taxon>Pseudomonadati</taxon>
        <taxon>Pseudomonadota</taxon>
        <taxon>Alphaproteobacteria</taxon>
        <taxon>Hyphomicrobiales</taxon>
        <taxon>Aurantimonadaceae</taxon>
        <taxon>Jiella</taxon>
    </lineage>
</organism>
<dbReference type="Proteomes" id="UP001164020">
    <property type="component" value="Chromosome"/>
</dbReference>
<protein>
    <submittedName>
        <fullName evidence="2">Uncharacterized protein</fullName>
    </submittedName>
</protein>
<feature type="chain" id="PRO_5047115983" evidence="1">
    <location>
        <begin position="28"/>
        <end position="438"/>
    </location>
</feature>
<keyword evidence="1" id="KW-0732">Signal</keyword>
<gene>
    <name evidence="2" type="ORF">OH818_10030</name>
</gene>
<reference evidence="2" key="1">
    <citation type="submission" date="2022-12" db="EMBL/GenBank/DDBJ databases">
        <title>Jiella pelagia sp. nov., isolated from phosphonate enriched culture of Northwest Pacific surface seawater.</title>
        <authorList>
            <person name="Shin D.Y."/>
            <person name="Hwang C.Y."/>
        </authorList>
    </citation>
    <scope>NUCLEOTIDE SEQUENCE</scope>
    <source>
        <strain evidence="2">HL-NP1</strain>
    </source>
</reference>
<evidence type="ECO:0000313" key="3">
    <source>
        <dbReference type="Proteomes" id="UP001164020"/>
    </source>
</evidence>
<name>A0ABY7C9A6_9HYPH</name>
<dbReference type="EMBL" id="CP114029">
    <property type="protein sequence ID" value="WAP70370.1"/>
    <property type="molecule type" value="Genomic_DNA"/>
</dbReference>
<evidence type="ECO:0000313" key="2">
    <source>
        <dbReference type="EMBL" id="WAP70370.1"/>
    </source>
</evidence>
<keyword evidence="3" id="KW-1185">Reference proteome</keyword>
<dbReference type="RefSeq" id="WP_268882855.1">
    <property type="nucleotide sequence ID" value="NZ_CP114029.1"/>
</dbReference>